<name>A0ABW6Q7V8_9ACTN</name>
<dbReference type="Proteomes" id="UP001601627">
    <property type="component" value="Unassembled WGS sequence"/>
</dbReference>
<keyword evidence="1" id="KW-0238">DNA-binding</keyword>
<feature type="domain" description="Recombinase" evidence="5">
    <location>
        <begin position="153"/>
        <end position="291"/>
    </location>
</feature>
<feature type="domain" description="Resolvase/invertase-type recombinase catalytic" evidence="4">
    <location>
        <begin position="3"/>
        <end position="145"/>
    </location>
</feature>
<dbReference type="PROSITE" id="PS51736">
    <property type="entry name" value="RECOMBINASES_3"/>
    <property type="match status" value="1"/>
</dbReference>
<accession>A0ABW6Q7V8</accession>
<dbReference type="CDD" id="cd00338">
    <property type="entry name" value="Ser_Recombinase"/>
    <property type="match status" value="1"/>
</dbReference>
<evidence type="ECO:0000256" key="1">
    <source>
        <dbReference type="ARBA" id="ARBA00023125"/>
    </source>
</evidence>
<evidence type="ECO:0000256" key="3">
    <source>
        <dbReference type="SAM" id="Coils"/>
    </source>
</evidence>
<dbReference type="InterPro" id="IPR036162">
    <property type="entry name" value="Resolvase-like_N_sf"/>
</dbReference>
<reference evidence="6 7" key="1">
    <citation type="submission" date="2024-09" db="EMBL/GenBank/DDBJ databases">
        <title>The Natural Products Discovery Center: Release of the First 8490 Sequenced Strains for Exploring Actinobacteria Biosynthetic Diversity.</title>
        <authorList>
            <person name="Kalkreuter E."/>
            <person name="Kautsar S.A."/>
            <person name="Yang D."/>
            <person name="Bader C.D."/>
            <person name="Teijaro C.N."/>
            <person name="Fluegel L."/>
            <person name="Davis C.M."/>
            <person name="Simpson J.R."/>
            <person name="Lauterbach L."/>
            <person name="Steele A.D."/>
            <person name="Gui C."/>
            <person name="Meng S."/>
            <person name="Li G."/>
            <person name="Viehrig K."/>
            <person name="Ye F."/>
            <person name="Su P."/>
            <person name="Kiefer A.F."/>
            <person name="Nichols A."/>
            <person name="Cepeda A.J."/>
            <person name="Yan W."/>
            <person name="Fan B."/>
            <person name="Jiang Y."/>
            <person name="Adhikari A."/>
            <person name="Zheng C.-J."/>
            <person name="Schuster L."/>
            <person name="Cowan T.M."/>
            <person name="Smanski M.J."/>
            <person name="Chevrette M.G."/>
            <person name="De Carvalho L.P.S."/>
            <person name="Shen B."/>
        </authorList>
    </citation>
    <scope>NUCLEOTIDE SEQUENCE [LARGE SCALE GENOMIC DNA]</scope>
    <source>
        <strain evidence="6 7">NPDC058328</strain>
    </source>
</reference>
<dbReference type="InterPro" id="IPR050639">
    <property type="entry name" value="SSR_resolvase"/>
</dbReference>
<gene>
    <name evidence="6" type="ORF">ACFVZC_17315</name>
</gene>
<dbReference type="InterPro" id="IPR011109">
    <property type="entry name" value="DNA_bind_recombinase_dom"/>
</dbReference>
<dbReference type="SUPFAM" id="SSF53041">
    <property type="entry name" value="Resolvase-like"/>
    <property type="match status" value="1"/>
</dbReference>
<dbReference type="Pfam" id="PF00239">
    <property type="entry name" value="Resolvase"/>
    <property type="match status" value="1"/>
</dbReference>
<keyword evidence="2" id="KW-0233">DNA recombination</keyword>
<dbReference type="SMART" id="SM00857">
    <property type="entry name" value="Resolvase"/>
    <property type="match status" value="1"/>
</dbReference>
<dbReference type="PROSITE" id="PS51737">
    <property type="entry name" value="RECOMBINASE_DNA_BIND"/>
    <property type="match status" value="1"/>
</dbReference>
<dbReference type="PANTHER" id="PTHR30461">
    <property type="entry name" value="DNA-INVERTASE FROM LAMBDOID PROPHAGE"/>
    <property type="match status" value="1"/>
</dbReference>
<proteinExistence type="predicted"/>
<dbReference type="InterPro" id="IPR006119">
    <property type="entry name" value="Resolv_N"/>
</dbReference>
<keyword evidence="7" id="KW-1185">Reference proteome</keyword>
<keyword evidence="3" id="KW-0175">Coiled coil</keyword>
<evidence type="ECO:0000313" key="6">
    <source>
        <dbReference type="EMBL" id="MFF1275151.1"/>
    </source>
</evidence>
<dbReference type="EMBL" id="JBHVZQ010000013">
    <property type="protein sequence ID" value="MFF1275151.1"/>
    <property type="molecule type" value="Genomic_DNA"/>
</dbReference>
<protein>
    <submittedName>
        <fullName evidence="6">Recombinase family protein</fullName>
    </submittedName>
</protein>
<dbReference type="PANTHER" id="PTHR30461:SF2">
    <property type="entry name" value="SERINE RECOMBINASE PINE-RELATED"/>
    <property type="match status" value="1"/>
</dbReference>
<dbReference type="InterPro" id="IPR038109">
    <property type="entry name" value="DNA_bind_recomb_sf"/>
</dbReference>
<evidence type="ECO:0000256" key="2">
    <source>
        <dbReference type="ARBA" id="ARBA00023172"/>
    </source>
</evidence>
<organism evidence="6 7">
    <name type="scientific">Streptomyces marokkonensis</name>
    <dbReference type="NCBI Taxonomy" id="324855"/>
    <lineage>
        <taxon>Bacteria</taxon>
        <taxon>Bacillati</taxon>
        <taxon>Actinomycetota</taxon>
        <taxon>Actinomycetes</taxon>
        <taxon>Kitasatosporales</taxon>
        <taxon>Streptomycetaceae</taxon>
        <taxon>Streptomyces</taxon>
    </lineage>
</organism>
<feature type="coiled-coil region" evidence="3">
    <location>
        <begin position="407"/>
        <end position="434"/>
    </location>
</feature>
<evidence type="ECO:0000313" key="7">
    <source>
        <dbReference type="Proteomes" id="UP001601627"/>
    </source>
</evidence>
<dbReference type="Pfam" id="PF07508">
    <property type="entry name" value="Recombinase"/>
    <property type="match status" value="1"/>
</dbReference>
<evidence type="ECO:0000259" key="5">
    <source>
        <dbReference type="PROSITE" id="PS51737"/>
    </source>
</evidence>
<dbReference type="Gene3D" id="3.90.1750.20">
    <property type="entry name" value="Putative Large Serine Recombinase, Chain B, Domain 2"/>
    <property type="match status" value="1"/>
</dbReference>
<comment type="caution">
    <text evidence="6">The sequence shown here is derived from an EMBL/GenBank/DDBJ whole genome shotgun (WGS) entry which is preliminary data.</text>
</comment>
<dbReference type="Gene3D" id="3.40.50.1390">
    <property type="entry name" value="Resolvase, N-terminal catalytic domain"/>
    <property type="match status" value="1"/>
</dbReference>
<sequence length="514" mass="55836">MPTVVIYDRLSRLLAEEAADHRISACKAYAEARGWEVVHIATDTNISGATKLEDRPGMRDVLAWLPRADYVLAAKLDRYARSVLEFQRLLKAAEATQTTIVTADGAVSPENASIIVNVLAAFAEYERDLIKARITASKAHFKARGNHLGGLAPYGYRVVGPVNNKRWEIDEPAAAIIRECADRLVNHGASLVGLARELNERGVLSPSEHARQRDGRKLRGHRWAVPALRNVLYNPAVRGWLVQAGPGIKRGALTNEPVLDAEGNPVSAGPAILSAEVWSAVRAIIDSNAKGRGVARSGKSLLLHIARCALCDGPLYKQRRTANDQDFSTYVCRAGVGKTGIHAPVVIIARHLEALVTDDFLKRFGAMQLMRWAEPDGSAVIQLTEVTGQIERLAGNLIHLDPKGAAARVAINQLNALEKRQAELKTEAAHAVGRWVNAGGTVADAWDQRDEAGQRSLLNDLGARVVVSPYVAGSPRRFDPERVDVSYAGPAWVRDVNPAEAALRAIELEEELSS</sequence>
<dbReference type="RefSeq" id="WP_388235515.1">
    <property type="nucleotide sequence ID" value="NZ_JBHVZQ010000013.1"/>
</dbReference>
<evidence type="ECO:0000259" key="4">
    <source>
        <dbReference type="PROSITE" id="PS51736"/>
    </source>
</evidence>